<dbReference type="Gene3D" id="1.10.10.60">
    <property type="entry name" value="Homeodomain-like"/>
    <property type="match status" value="1"/>
</dbReference>
<keyword evidence="1" id="KW-0805">Transcription regulation</keyword>
<dbReference type="InterPro" id="IPR011051">
    <property type="entry name" value="RmlC_Cupin_sf"/>
</dbReference>
<dbReference type="InterPro" id="IPR020449">
    <property type="entry name" value="Tscrpt_reg_AraC-type_HTH"/>
</dbReference>
<dbReference type="RefSeq" id="WP_204819698.1">
    <property type="nucleotide sequence ID" value="NZ_JANHOF010000006.1"/>
</dbReference>
<dbReference type="InterPro" id="IPR014710">
    <property type="entry name" value="RmlC-like_jellyroll"/>
</dbReference>
<dbReference type="PANTHER" id="PTHR43280">
    <property type="entry name" value="ARAC-FAMILY TRANSCRIPTIONAL REGULATOR"/>
    <property type="match status" value="1"/>
</dbReference>
<sequence length="308" mass="35464">MPPRRTTMHYPTNEVLEQDQFLAIMDVYEHHWLLEHTHDFPEMICVLSGNGTQYINGSAIAAKEGEVYLIPIGTTHVFRPPANAATSASLQVRNVIFRAEWLDELTSIIMDTEVKELIFWLLGQPGSALQGKPPWLKIADTQSEFRLLTERMKSLVGQRLPLSQTRLTARVIDLLSLLCTATDNGRQQYSEWPPKLEMHPVKAEILSAIQAMPLSVVSLKEIAQKINWSERHLSRVFQQHFEIPFKSYMQNYRLQEGMKLLVESTLTVKEIMSHIGFEDTNHFYELFRRATGTTPGQYRRRERNGSLN</sequence>
<feature type="domain" description="HTH araC/xylS-type" evidence="4">
    <location>
        <begin position="203"/>
        <end position="301"/>
    </location>
</feature>
<dbReference type="PRINTS" id="PR00032">
    <property type="entry name" value="HTHARAC"/>
</dbReference>
<dbReference type="Gene3D" id="2.60.120.10">
    <property type="entry name" value="Jelly Rolls"/>
    <property type="match status" value="1"/>
</dbReference>
<evidence type="ECO:0000313" key="5">
    <source>
        <dbReference type="EMBL" id="MFC0391662.1"/>
    </source>
</evidence>
<protein>
    <submittedName>
        <fullName evidence="5">AraC family transcriptional regulator</fullName>
    </submittedName>
</protein>
<comment type="caution">
    <text evidence="5">The sequence shown here is derived from an EMBL/GenBank/DDBJ whole genome shotgun (WGS) entry which is preliminary data.</text>
</comment>
<dbReference type="InterPro" id="IPR003313">
    <property type="entry name" value="AraC-bd"/>
</dbReference>
<evidence type="ECO:0000256" key="1">
    <source>
        <dbReference type="ARBA" id="ARBA00023015"/>
    </source>
</evidence>
<dbReference type="EMBL" id="JBHLVF010000011">
    <property type="protein sequence ID" value="MFC0391662.1"/>
    <property type="molecule type" value="Genomic_DNA"/>
</dbReference>
<organism evidence="5 6">
    <name type="scientific">Paenibacillus mendelii</name>
    <dbReference type="NCBI Taxonomy" id="206163"/>
    <lineage>
        <taxon>Bacteria</taxon>
        <taxon>Bacillati</taxon>
        <taxon>Bacillota</taxon>
        <taxon>Bacilli</taxon>
        <taxon>Bacillales</taxon>
        <taxon>Paenibacillaceae</taxon>
        <taxon>Paenibacillus</taxon>
    </lineage>
</organism>
<keyword evidence="3" id="KW-0804">Transcription</keyword>
<evidence type="ECO:0000256" key="2">
    <source>
        <dbReference type="ARBA" id="ARBA00023125"/>
    </source>
</evidence>
<dbReference type="SMART" id="SM00342">
    <property type="entry name" value="HTH_ARAC"/>
    <property type="match status" value="1"/>
</dbReference>
<keyword evidence="2" id="KW-0238">DNA-binding</keyword>
<gene>
    <name evidence="5" type="ORF">ACFFJ8_09760</name>
</gene>
<accession>A0ABV6J706</accession>
<dbReference type="Pfam" id="PF12833">
    <property type="entry name" value="HTH_18"/>
    <property type="match status" value="1"/>
</dbReference>
<dbReference type="Proteomes" id="UP001589818">
    <property type="component" value="Unassembled WGS sequence"/>
</dbReference>
<dbReference type="InterPro" id="IPR018060">
    <property type="entry name" value="HTH_AraC"/>
</dbReference>
<evidence type="ECO:0000259" key="4">
    <source>
        <dbReference type="PROSITE" id="PS01124"/>
    </source>
</evidence>
<dbReference type="SUPFAM" id="SSF46689">
    <property type="entry name" value="Homeodomain-like"/>
    <property type="match status" value="1"/>
</dbReference>
<proteinExistence type="predicted"/>
<dbReference type="SUPFAM" id="SSF51182">
    <property type="entry name" value="RmlC-like cupins"/>
    <property type="match status" value="1"/>
</dbReference>
<dbReference type="Pfam" id="PF02311">
    <property type="entry name" value="AraC_binding"/>
    <property type="match status" value="1"/>
</dbReference>
<reference evidence="5 6" key="1">
    <citation type="submission" date="2024-09" db="EMBL/GenBank/DDBJ databases">
        <authorList>
            <person name="Sun Q."/>
            <person name="Mori K."/>
        </authorList>
    </citation>
    <scope>NUCLEOTIDE SEQUENCE [LARGE SCALE GENOMIC DNA]</scope>
    <source>
        <strain evidence="5 6">CCM 4839</strain>
    </source>
</reference>
<dbReference type="PANTHER" id="PTHR43280:SF2">
    <property type="entry name" value="HTH-TYPE TRANSCRIPTIONAL REGULATOR EXSA"/>
    <property type="match status" value="1"/>
</dbReference>
<keyword evidence="6" id="KW-1185">Reference proteome</keyword>
<evidence type="ECO:0000313" key="6">
    <source>
        <dbReference type="Proteomes" id="UP001589818"/>
    </source>
</evidence>
<name>A0ABV6J706_9BACL</name>
<dbReference type="InterPro" id="IPR009057">
    <property type="entry name" value="Homeodomain-like_sf"/>
</dbReference>
<evidence type="ECO:0000256" key="3">
    <source>
        <dbReference type="ARBA" id="ARBA00023163"/>
    </source>
</evidence>
<dbReference type="PROSITE" id="PS01124">
    <property type="entry name" value="HTH_ARAC_FAMILY_2"/>
    <property type="match status" value="1"/>
</dbReference>